<sequence length="344" mass="36717">MLVFHTDRSLGHDPDRYFRRGKIVAHPESAERYDVLLGAALKAGALSQAPEDNGLEPILRVHSQDYVDFLAQAWSRRAEIPGGISDEILGTHFAKPQMHRRPVGLLGQMGYYTCDTSTPVRAGTWGAVYWSAQAAISSAEAALKGEPAYALCRPPGHHAFSDAAAGFCYFNNAAIAARHMGHLTGGRIAILDIDVHHGNGAQSIFYEDPNVLTISLHCDPSDYYPFFSGYEDETGSGPAEGLNRNFALPPGTGDEAFLSALTTAIEAIRTFNPAGLVVALGLDAGKDDPVGAFGITEDGFAQIATRIGDAGLPTTFIQEGGYLCDALPKNLTAFLSAFQSTQAD</sequence>
<dbReference type="RefSeq" id="WP_034790136.1">
    <property type="nucleotide sequence ID" value="NZ_AWFF01000001.1"/>
</dbReference>
<dbReference type="PANTHER" id="PTHR10625:SF17">
    <property type="entry name" value="HISTONE DEACETYLASE 8"/>
    <property type="match status" value="1"/>
</dbReference>
<keyword evidence="8" id="KW-1185">Reference proteome</keyword>
<protein>
    <recommendedName>
        <fullName evidence="6">Histone deacetylase domain-containing protein</fullName>
    </recommendedName>
</protein>
<evidence type="ECO:0000256" key="5">
    <source>
        <dbReference type="ARBA" id="ARBA00022833"/>
    </source>
</evidence>
<comment type="similarity">
    <text evidence="2">Belongs to the histone deacetylase family.</text>
</comment>
<dbReference type="eggNOG" id="COG0123">
    <property type="taxonomic scope" value="Bacteria"/>
</dbReference>
<reference evidence="7 8" key="1">
    <citation type="journal article" date="2014" name="Antonie Van Leeuwenhoek">
        <title>Hyphomonas beringensis sp. nov. and Hyphomonas chukchiensis sp. nov., isolated from surface seawater of the Bering Sea and Chukchi Sea.</title>
        <authorList>
            <person name="Li C."/>
            <person name="Lai Q."/>
            <person name="Li G."/>
            <person name="Dong C."/>
            <person name="Wang J."/>
            <person name="Liao Y."/>
            <person name="Shao Z."/>
        </authorList>
    </citation>
    <scope>NUCLEOTIDE SEQUENCE [LARGE SCALE GENOMIC DNA]</scope>
    <source>
        <strain evidence="7 8">25B14_1</strain>
    </source>
</reference>
<dbReference type="Pfam" id="PF00850">
    <property type="entry name" value="Hist_deacetyl"/>
    <property type="match status" value="1"/>
</dbReference>
<organism evidence="7 8">
    <name type="scientific">Hyphomonas beringensis</name>
    <dbReference type="NCBI Taxonomy" id="1280946"/>
    <lineage>
        <taxon>Bacteria</taxon>
        <taxon>Pseudomonadati</taxon>
        <taxon>Pseudomonadota</taxon>
        <taxon>Alphaproteobacteria</taxon>
        <taxon>Hyphomonadales</taxon>
        <taxon>Hyphomonadaceae</taxon>
        <taxon>Hyphomonas</taxon>
    </lineage>
</organism>
<dbReference type="AlphaFoldDB" id="A0A062UAF7"/>
<dbReference type="Gene3D" id="3.40.800.20">
    <property type="entry name" value="Histone deacetylase domain"/>
    <property type="match status" value="1"/>
</dbReference>
<name>A0A062UAF7_9PROT</name>
<dbReference type="CDD" id="cd10001">
    <property type="entry name" value="HDAC_classII_APAH"/>
    <property type="match status" value="1"/>
</dbReference>
<keyword evidence="4" id="KW-0378">Hydrolase</keyword>
<keyword evidence="5" id="KW-0862">Zinc</keyword>
<comment type="caution">
    <text evidence="7">The sequence shown here is derived from an EMBL/GenBank/DDBJ whole genome shotgun (WGS) entry which is preliminary data.</text>
</comment>
<dbReference type="PANTHER" id="PTHR10625">
    <property type="entry name" value="HISTONE DEACETYLASE HDAC1-RELATED"/>
    <property type="match status" value="1"/>
</dbReference>
<evidence type="ECO:0000313" key="8">
    <source>
        <dbReference type="Proteomes" id="UP000027037"/>
    </source>
</evidence>
<evidence type="ECO:0000256" key="1">
    <source>
        <dbReference type="ARBA" id="ARBA00001947"/>
    </source>
</evidence>
<dbReference type="SUPFAM" id="SSF52768">
    <property type="entry name" value="Arginase/deacetylase"/>
    <property type="match status" value="1"/>
</dbReference>
<evidence type="ECO:0000256" key="4">
    <source>
        <dbReference type="ARBA" id="ARBA00022801"/>
    </source>
</evidence>
<accession>A0A062UAF7</accession>
<evidence type="ECO:0000259" key="6">
    <source>
        <dbReference type="Pfam" id="PF00850"/>
    </source>
</evidence>
<dbReference type="GO" id="GO:0004407">
    <property type="term" value="F:histone deacetylase activity"/>
    <property type="evidence" value="ECO:0007669"/>
    <property type="project" value="TreeGrafter"/>
</dbReference>
<dbReference type="InterPro" id="IPR023696">
    <property type="entry name" value="Ureohydrolase_dom_sf"/>
</dbReference>
<evidence type="ECO:0000256" key="3">
    <source>
        <dbReference type="ARBA" id="ARBA00022723"/>
    </source>
</evidence>
<keyword evidence="3" id="KW-0479">Metal-binding</keyword>
<dbReference type="GO" id="GO:0040029">
    <property type="term" value="P:epigenetic regulation of gene expression"/>
    <property type="evidence" value="ECO:0007669"/>
    <property type="project" value="TreeGrafter"/>
</dbReference>
<dbReference type="PATRIC" id="fig|1280946.3.peg.220"/>
<dbReference type="Proteomes" id="UP000027037">
    <property type="component" value="Unassembled WGS sequence"/>
</dbReference>
<dbReference type="InterPro" id="IPR000286">
    <property type="entry name" value="HDACs"/>
</dbReference>
<gene>
    <name evidence="7" type="ORF">HY29_01140</name>
</gene>
<dbReference type="GO" id="GO:0016787">
    <property type="term" value="F:hydrolase activity"/>
    <property type="evidence" value="ECO:0007669"/>
    <property type="project" value="UniProtKB-KW"/>
</dbReference>
<proteinExistence type="inferred from homology"/>
<dbReference type="OrthoDB" id="9808367at2"/>
<dbReference type="PRINTS" id="PR01270">
    <property type="entry name" value="HDASUPER"/>
</dbReference>
<evidence type="ECO:0000256" key="2">
    <source>
        <dbReference type="ARBA" id="ARBA00005947"/>
    </source>
</evidence>
<dbReference type="STRING" id="1280946.HY29_01140"/>
<dbReference type="GO" id="GO:0046872">
    <property type="term" value="F:metal ion binding"/>
    <property type="evidence" value="ECO:0007669"/>
    <property type="project" value="UniProtKB-KW"/>
</dbReference>
<dbReference type="InterPro" id="IPR037138">
    <property type="entry name" value="His_deacetylse_dom_sf"/>
</dbReference>
<comment type="cofactor">
    <cofactor evidence="1">
        <name>Zn(2+)</name>
        <dbReference type="ChEBI" id="CHEBI:29105"/>
    </cofactor>
</comment>
<feature type="domain" description="Histone deacetylase" evidence="6">
    <location>
        <begin position="26"/>
        <end position="337"/>
    </location>
</feature>
<dbReference type="EMBL" id="AWFF01000001">
    <property type="protein sequence ID" value="KCZ57361.1"/>
    <property type="molecule type" value="Genomic_DNA"/>
</dbReference>
<evidence type="ECO:0000313" key="7">
    <source>
        <dbReference type="EMBL" id="KCZ57361.1"/>
    </source>
</evidence>
<dbReference type="InterPro" id="IPR023801">
    <property type="entry name" value="His_deacetylse_dom"/>
</dbReference>